<dbReference type="GO" id="GO:0008270">
    <property type="term" value="F:zinc ion binding"/>
    <property type="evidence" value="ECO:0007669"/>
    <property type="project" value="InterPro"/>
</dbReference>
<reference evidence="2 3" key="1">
    <citation type="submission" date="2016-11" db="EMBL/GenBank/DDBJ databases">
        <authorList>
            <person name="Jaros S."/>
            <person name="Januszkiewicz K."/>
            <person name="Wedrychowicz H."/>
        </authorList>
    </citation>
    <scope>NUCLEOTIDE SEQUENCE [LARGE SCALE GENOMIC DNA]</scope>
    <source>
        <strain evidence="2 3">DSM 16112</strain>
    </source>
</reference>
<name>A0A1M5DCZ5_9BURK</name>
<evidence type="ECO:0000313" key="3">
    <source>
        <dbReference type="Proteomes" id="UP000184327"/>
    </source>
</evidence>
<dbReference type="SMART" id="SM00507">
    <property type="entry name" value="HNHc"/>
    <property type="match status" value="1"/>
</dbReference>
<accession>A0A1M5DCZ5</accession>
<dbReference type="OrthoDB" id="9802640at2"/>
<dbReference type="Proteomes" id="UP000184327">
    <property type="component" value="Unassembled WGS sequence"/>
</dbReference>
<dbReference type="Gene3D" id="1.10.30.50">
    <property type="match status" value="1"/>
</dbReference>
<dbReference type="CDD" id="cd00085">
    <property type="entry name" value="HNHc"/>
    <property type="match status" value="1"/>
</dbReference>
<proteinExistence type="predicted"/>
<dbReference type="InterPro" id="IPR003615">
    <property type="entry name" value="HNH_nuc"/>
</dbReference>
<dbReference type="RefSeq" id="WP_073356875.1">
    <property type="nucleotide sequence ID" value="NZ_FQUZ01000032.1"/>
</dbReference>
<evidence type="ECO:0000259" key="1">
    <source>
        <dbReference type="SMART" id="SM00507"/>
    </source>
</evidence>
<keyword evidence="3" id="KW-1185">Reference proteome</keyword>
<dbReference type="EMBL" id="FQUZ01000032">
    <property type="protein sequence ID" value="SHF64751.1"/>
    <property type="molecule type" value="Genomic_DNA"/>
</dbReference>
<dbReference type="GO" id="GO:0004519">
    <property type="term" value="F:endonuclease activity"/>
    <property type="evidence" value="ECO:0007669"/>
    <property type="project" value="InterPro"/>
</dbReference>
<organism evidence="2 3">
    <name type="scientific">Lampropedia hyalina DSM 16112</name>
    <dbReference type="NCBI Taxonomy" id="1122156"/>
    <lineage>
        <taxon>Bacteria</taxon>
        <taxon>Pseudomonadati</taxon>
        <taxon>Pseudomonadota</taxon>
        <taxon>Betaproteobacteria</taxon>
        <taxon>Burkholderiales</taxon>
        <taxon>Comamonadaceae</taxon>
        <taxon>Lampropedia</taxon>
    </lineage>
</organism>
<feature type="domain" description="HNH nuclease" evidence="1">
    <location>
        <begin position="121"/>
        <end position="181"/>
    </location>
</feature>
<dbReference type="AlphaFoldDB" id="A0A1M5DCZ5"/>
<protein>
    <submittedName>
        <fullName evidence="2">5-methylcytosine-specific restriction enzyme A</fullName>
    </submittedName>
</protein>
<evidence type="ECO:0000313" key="2">
    <source>
        <dbReference type="EMBL" id="SHF64751.1"/>
    </source>
</evidence>
<sequence length="186" mass="20325">MSIDEAITSFLNGNRPSSFRKSQYWFVLGPNGELLPAKAIWSLATGITGAKFNTTHAVSGLSDAGYSVVDIRHIQTSEKFDDAVEKSLATSSQDRKKRLANASKNPVKKITMVEQFVRNPDVVAEVLYQANGKCQECGAKAPFNRKSDGKPYLEVHHKKTLASGGEDTVENAIAVCPNCHRKAHYG</sequence>
<dbReference type="GO" id="GO:0003676">
    <property type="term" value="F:nucleic acid binding"/>
    <property type="evidence" value="ECO:0007669"/>
    <property type="project" value="InterPro"/>
</dbReference>
<gene>
    <name evidence="2" type="ORF">SAMN02745117_02363</name>
</gene>
<dbReference type="Pfam" id="PF01844">
    <property type="entry name" value="HNH"/>
    <property type="match status" value="1"/>
</dbReference>
<dbReference type="InterPro" id="IPR002711">
    <property type="entry name" value="HNH"/>
</dbReference>